<dbReference type="SUPFAM" id="SSF51735">
    <property type="entry name" value="NAD(P)-binding Rossmann-fold domains"/>
    <property type="match status" value="1"/>
</dbReference>
<evidence type="ECO:0000259" key="4">
    <source>
        <dbReference type="SMART" id="SM00881"/>
    </source>
</evidence>
<dbReference type="InterPro" id="IPR043938">
    <property type="entry name" value="Ligase_CoA_dom"/>
</dbReference>
<dbReference type="Pfam" id="PF13607">
    <property type="entry name" value="Succ_CoA_lig"/>
    <property type="match status" value="1"/>
</dbReference>
<dbReference type="InterPro" id="IPR051538">
    <property type="entry name" value="Acyl-CoA_Synth/Transferase"/>
</dbReference>
<gene>
    <name evidence="5" type="ORF">B7O98_07790</name>
</gene>
<dbReference type="SMART" id="SM00881">
    <property type="entry name" value="CoA_binding"/>
    <property type="match status" value="1"/>
</dbReference>
<organism evidence="5 6">
    <name type="scientific">Zestosphaera tikiterensis</name>
    <dbReference type="NCBI Taxonomy" id="1973259"/>
    <lineage>
        <taxon>Archaea</taxon>
        <taxon>Thermoproteota</taxon>
        <taxon>Thermoprotei</taxon>
        <taxon>Desulfurococcales</taxon>
        <taxon>Desulfurococcaceae</taxon>
        <taxon>Zestosphaera</taxon>
    </lineage>
</organism>
<dbReference type="Proteomes" id="UP000244093">
    <property type="component" value="Unassembled WGS sequence"/>
</dbReference>
<dbReference type="Pfam" id="PF19045">
    <property type="entry name" value="Ligase_CoA_2"/>
    <property type="match status" value="1"/>
</dbReference>
<dbReference type="GO" id="GO:0005524">
    <property type="term" value="F:ATP binding"/>
    <property type="evidence" value="ECO:0007669"/>
    <property type="project" value="UniProtKB-KW"/>
</dbReference>
<dbReference type="InterPro" id="IPR003781">
    <property type="entry name" value="CoA-bd"/>
</dbReference>
<dbReference type="Pfam" id="PF13380">
    <property type="entry name" value="CoA_binding_2"/>
    <property type="match status" value="1"/>
</dbReference>
<dbReference type="PANTHER" id="PTHR43334:SF1">
    <property type="entry name" value="3-HYDROXYPROPIONATE--COA LIGASE [ADP-FORMING]"/>
    <property type="match status" value="1"/>
</dbReference>
<evidence type="ECO:0000256" key="3">
    <source>
        <dbReference type="ARBA" id="ARBA00022840"/>
    </source>
</evidence>
<dbReference type="EMBL" id="NBVN01000004">
    <property type="protein sequence ID" value="PUA32541.1"/>
    <property type="molecule type" value="Genomic_DNA"/>
</dbReference>
<feature type="domain" description="CoA-binding" evidence="4">
    <location>
        <begin position="7"/>
        <end position="101"/>
    </location>
</feature>
<evidence type="ECO:0000256" key="2">
    <source>
        <dbReference type="ARBA" id="ARBA00022741"/>
    </source>
</evidence>
<dbReference type="Gene3D" id="3.40.50.720">
    <property type="entry name" value="NAD(P)-binding Rossmann-like Domain"/>
    <property type="match status" value="1"/>
</dbReference>
<dbReference type="InterPro" id="IPR016102">
    <property type="entry name" value="Succinyl-CoA_synth-like"/>
</dbReference>
<dbReference type="InterPro" id="IPR032875">
    <property type="entry name" value="Succ_CoA_lig_flav_dom"/>
</dbReference>
<accession>A0A2R7Y4R7</accession>
<dbReference type="PANTHER" id="PTHR43334">
    <property type="entry name" value="ACETATE--COA LIGASE [ADP-FORMING]"/>
    <property type="match status" value="1"/>
</dbReference>
<name>A0A2R7Y4R7_9CREN</name>
<reference evidence="5 6" key="1">
    <citation type="journal article" date="2018" name="Syst. Appl. Microbiol.">
        <title>A new symbiotic nanoarchaeote (Candidatus Nanoclepta minutus) and its host (Zestosphaera tikiterensis gen. nov., sp. nov.) from a New Zealand hot spring.</title>
        <authorList>
            <person name="St John E."/>
            <person name="Liu Y."/>
            <person name="Podar M."/>
            <person name="Stott M.B."/>
            <person name="Meneghin J."/>
            <person name="Chen Z."/>
            <person name="Lagutin K."/>
            <person name="Mitchell K."/>
            <person name="Reysenbach A.L."/>
        </authorList>
    </citation>
    <scope>NUCLEOTIDE SEQUENCE [LARGE SCALE GENOMIC DNA]</scope>
    <source>
        <strain evidence="5">NZ3</strain>
    </source>
</reference>
<dbReference type="AlphaFoldDB" id="A0A2R7Y4R7"/>
<dbReference type="Gene3D" id="3.40.50.261">
    <property type="entry name" value="Succinyl-CoA synthetase domains"/>
    <property type="match status" value="2"/>
</dbReference>
<proteinExistence type="predicted"/>
<keyword evidence="1" id="KW-0436">Ligase</keyword>
<keyword evidence="3" id="KW-0067">ATP-binding</keyword>
<comment type="caution">
    <text evidence="5">The sequence shown here is derived from an EMBL/GenBank/DDBJ whole genome shotgun (WGS) entry which is preliminary data.</text>
</comment>
<dbReference type="SUPFAM" id="SSF52210">
    <property type="entry name" value="Succinyl-CoA synthetase domains"/>
    <property type="match status" value="2"/>
</dbReference>
<evidence type="ECO:0000313" key="5">
    <source>
        <dbReference type="EMBL" id="PUA32541.1"/>
    </source>
</evidence>
<evidence type="ECO:0000313" key="6">
    <source>
        <dbReference type="Proteomes" id="UP000244093"/>
    </source>
</evidence>
<keyword evidence="2" id="KW-0547">Nucleotide-binding</keyword>
<evidence type="ECO:0000256" key="1">
    <source>
        <dbReference type="ARBA" id="ARBA00022598"/>
    </source>
</evidence>
<dbReference type="InterPro" id="IPR036291">
    <property type="entry name" value="NAD(P)-bd_dom_sf"/>
</dbReference>
<protein>
    <recommendedName>
        <fullName evidence="4">CoA-binding domain-containing protein</fullName>
    </recommendedName>
</protein>
<sequence length="476" mass="51148">MGSLDYFFFPKSVAVVGASRTPGKVGYELLRNLIEFYKGTIYPVNPATDEVLGLKAYPSIKAIPDKVDVAVISVPADKVAEAAVDAGEAGVKGLIVISGGFKEVGPEGAERERKLVEVVRKYGMRLIGPNCVGVYVPKSGMNTLFLPRTRQGFPPDGRIAFISQSGAFGSAVLDWAALRGLGISKFVSYGNKADVDDDDLLEYLRDDPDTKVITMYVEGVEDGKAFLKSLKETTPVKPVVILKSGRTEAGARAASSHTGALAGQDVIYDAAFKQSGVIRAYGMEELFDMGLALAFQPPAAGDRVAVLTAGGGSGVMATDALSDLGLKVPKLSDDTVSKLRRVLLPIASPYNPVDVTGSARDEHFLESVEILMRSGEVDAILWLPYYIIPGVTEKLNVEFVKRVNSINKELPHPIPVVGVATGGQYTSKYSAEAESLGIPMYISPERAAKAVKALVSYGKWLIKSGTYEEYIRRFYS</sequence>
<dbReference type="GO" id="GO:0043758">
    <property type="term" value="F:acetate-CoA ligase (ADP-forming) activity"/>
    <property type="evidence" value="ECO:0007669"/>
    <property type="project" value="InterPro"/>
</dbReference>